<evidence type="ECO:0000256" key="1">
    <source>
        <dbReference type="ARBA" id="ARBA00022679"/>
    </source>
</evidence>
<evidence type="ECO:0000256" key="2">
    <source>
        <dbReference type="ARBA" id="ARBA00022741"/>
    </source>
</evidence>
<dbReference type="Proteomes" id="UP001374803">
    <property type="component" value="Chromosome"/>
</dbReference>
<organism evidence="7 8">
    <name type="scientific">Pendulispora rubella</name>
    <dbReference type="NCBI Taxonomy" id="2741070"/>
    <lineage>
        <taxon>Bacteria</taxon>
        <taxon>Pseudomonadati</taxon>
        <taxon>Myxococcota</taxon>
        <taxon>Myxococcia</taxon>
        <taxon>Myxococcales</taxon>
        <taxon>Sorangiineae</taxon>
        <taxon>Pendulisporaceae</taxon>
        <taxon>Pendulispora</taxon>
    </lineage>
</organism>
<sequence length="446" mass="46994">MQAPLTLGRYTLFGELAAGGMATVYLGRVRGAVGFGRTVAIKRLHPHLARDPELVSRFVDEARLVARVHHPNVVPTLDVVAQDGEIFLVLEYVKGESLAGLLRASVLAGTTIPVAVALSILVGALNGLHAAHEARDEKGEPLHIVHRDVSPQNVLVGADGIARVLDFGVAKAQGRLFGTTRDGHLKGKVPYMAPEQISGAATQQTDVYAAGVVLWEALACRGLFRHENELQLLQAIMTEQVAPPSRFNPSVPPEVDRITMKALARDPAQRYTNAHAMAEDLDATGLVASSMRVAEWIRSVAGPALAARSELVAQVEGAVTEHSVTLKSPRPSAPFSWRRLGTGALVAAVGMGAGALLVFRPTAERAPAIAASPTPTQAAPPPAVIPVVTTPPEPASVDASAPRRAAMPPRRPKPLEPAATSKPDAVPDAPPMQPRIPAGLATSRHE</sequence>
<feature type="compositionally biased region" description="Low complexity" evidence="5">
    <location>
        <begin position="399"/>
        <end position="408"/>
    </location>
</feature>
<protein>
    <submittedName>
        <fullName evidence="7">Protein kinase</fullName>
    </submittedName>
</protein>
<reference evidence="7" key="1">
    <citation type="submission" date="2021-12" db="EMBL/GenBank/DDBJ databases">
        <title>Discovery of the Pendulisporaceae a myxobacterial family with distinct sporulation behavior and unique specialized metabolism.</title>
        <authorList>
            <person name="Garcia R."/>
            <person name="Popoff A."/>
            <person name="Bader C.D."/>
            <person name="Loehr J."/>
            <person name="Walesch S."/>
            <person name="Walt C."/>
            <person name="Boldt J."/>
            <person name="Bunk B."/>
            <person name="Haeckl F.J.F.P.J."/>
            <person name="Gunesch A.P."/>
            <person name="Birkelbach J."/>
            <person name="Nuebel U."/>
            <person name="Pietschmann T."/>
            <person name="Bach T."/>
            <person name="Mueller R."/>
        </authorList>
    </citation>
    <scope>NUCLEOTIDE SEQUENCE</scope>
    <source>
        <strain evidence="7">MSr11367</strain>
    </source>
</reference>
<name>A0ABZ2KY88_9BACT</name>
<dbReference type="InterPro" id="IPR008266">
    <property type="entry name" value="Tyr_kinase_AS"/>
</dbReference>
<keyword evidence="8" id="KW-1185">Reference proteome</keyword>
<evidence type="ECO:0000259" key="6">
    <source>
        <dbReference type="PROSITE" id="PS50011"/>
    </source>
</evidence>
<gene>
    <name evidence="7" type="ORF">LVJ94_42960</name>
</gene>
<feature type="region of interest" description="Disordered" evidence="5">
    <location>
        <begin position="389"/>
        <end position="446"/>
    </location>
</feature>
<keyword evidence="1" id="KW-0808">Transferase</keyword>
<dbReference type="RefSeq" id="WP_394833285.1">
    <property type="nucleotide sequence ID" value="NZ_CP089929.1"/>
</dbReference>
<dbReference type="InterPro" id="IPR000719">
    <property type="entry name" value="Prot_kinase_dom"/>
</dbReference>
<dbReference type="PROSITE" id="PS00109">
    <property type="entry name" value="PROTEIN_KINASE_TYR"/>
    <property type="match status" value="1"/>
</dbReference>
<evidence type="ECO:0000313" key="8">
    <source>
        <dbReference type="Proteomes" id="UP001374803"/>
    </source>
</evidence>
<dbReference type="InterPro" id="IPR011009">
    <property type="entry name" value="Kinase-like_dom_sf"/>
</dbReference>
<dbReference type="PROSITE" id="PS50011">
    <property type="entry name" value="PROTEIN_KINASE_DOM"/>
    <property type="match status" value="1"/>
</dbReference>
<keyword evidence="2" id="KW-0547">Nucleotide-binding</keyword>
<evidence type="ECO:0000256" key="3">
    <source>
        <dbReference type="ARBA" id="ARBA00022777"/>
    </source>
</evidence>
<evidence type="ECO:0000256" key="4">
    <source>
        <dbReference type="ARBA" id="ARBA00022840"/>
    </source>
</evidence>
<keyword evidence="4" id="KW-0067">ATP-binding</keyword>
<proteinExistence type="predicted"/>
<dbReference type="SUPFAM" id="SSF56112">
    <property type="entry name" value="Protein kinase-like (PK-like)"/>
    <property type="match status" value="1"/>
</dbReference>
<dbReference type="Pfam" id="PF00069">
    <property type="entry name" value="Pkinase"/>
    <property type="match status" value="1"/>
</dbReference>
<keyword evidence="3 7" id="KW-0418">Kinase</keyword>
<accession>A0ABZ2KY88</accession>
<dbReference type="PANTHER" id="PTHR43289:SF6">
    <property type="entry name" value="SERINE_THREONINE-PROTEIN KINASE NEKL-3"/>
    <property type="match status" value="1"/>
</dbReference>
<dbReference type="PANTHER" id="PTHR43289">
    <property type="entry name" value="MITOGEN-ACTIVATED PROTEIN KINASE KINASE KINASE 20-RELATED"/>
    <property type="match status" value="1"/>
</dbReference>
<evidence type="ECO:0000256" key="5">
    <source>
        <dbReference type="SAM" id="MobiDB-lite"/>
    </source>
</evidence>
<dbReference type="GO" id="GO:0016301">
    <property type="term" value="F:kinase activity"/>
    <property type="evidence" value="ECO:0007669"/>
    <property type="project" value="UniProtKB-KW"/>
</dbReference>
<dbReference type="CDD" id="cd14014">
    <property type="entry name" value="STKc_PknB_like"/>
    <property type="match status" value="1"/>
</dbReference>
<feature type="domain" description="Protein kinase" evidence="6">
    <location>
        <begin position="10"/>
        <end position="297"/>
    </location>
</feature>
<dbReference type="Gene3D" id="3.30.200.20">
    <property type="entry name" value="Phosphorylase Kinase, domain 1"/>
    <property type="match status" value="1"/>
</dbReference>
<evidence type="ECO:0000313" key="7">
    <source>
        <dbReference type="EMBL" id="WXB03653.1"/>
    </source>
</evidence>
<dbReference type="EMBL" id="CP089983">
    <property type="protein sequence ID" value="WXB03653.1"/>
    <property type="molecule type" value="Genomic_DNA"/>
</dbReference>
<dbReference type="Gene3D" id="1.10.510.10">
    <property type="entry name" value="Transferase(Phosphotransferase) domain 1"/>
    <property type="match status" value="1"/>
</dbReference>